<accession>A0A939S698</accession>
<dbReference type="SMART" id="SM00382">
    <property type="entry name" value="AAA"/>
    <property type="match status" value="1"/>
</dbReference>
<reference evidence="3 4" key="2">
    <citation type="journal article" date="2022" name="Int. J. Syst. Evol. Microbiol.">
        <title>Strains of Bradyrhizobium barranii sp. nov. associated with legumes native to Canada are symbionts of soybeans and belong to different subspecies (subsp. barranii subsp. nov. and subsp. apii subsp. nov.) and symbiovars (sv. glycinearum and sv. septentrionale).</title>
        <authorList>
            <person name="Bromfield E.S.P."/>
            <person name="Cloutier S."/>
            <person name="Wasai-Hara S."/>
            <person name="Minamisawa K."/>
        </authorList>
    </citation>
    <scope>NUCLEOTIDE SEQUENCE [LARGE SCALE GENOMIC DNA]</scope>
    <source>
        <strain evidence="3 4">144S4</strain>
    </source>
</reference>
<proteinExistence type="predicted"/>
<dbReference type="PANTHER" id="PTHR42759">
    <property type="entry name" value="MOXR FAMILY PROTEIN"/>
    <property type="match status" value="1"/>
</dbReference>
<dbReference type="PANTHER" id="PTHR42759:SF1">
    <property type="entry name" value="MAGNESIUM-CHELATASE SUBUNIT CHLD"/>
    <property type="match status" value="1"/>
</dbReference>
<dbReference type="KEGG" id="bban:J4G43_036725"/>
<dbReference type="EMBL" id="CP086136">
    <property type="protein sequence ID" value="UEM10179.1"/>
    <property type="molecule type" value="Genomic_DNA"/>
</dbReference>
<dbReference type="InterPro" id="IPR050764">
    <property type="entry name" value="CbbQ/NirQ/NorQ/GpvN"/>
</dbReference>
<evidence type="ECO:0000313" key="3">
    <source>
        <dbReference type="EMBL" id="UEM10179.1"/>
    </source>
</evidence>
<dbReference type="SUPFAM" id="SSF52540">
    <property type="entry name" value="P-loop containing nucleoside triphosphate hydrolases"/>
    <property type="match status" value="1"/>
</dbReference>
<dbReference type="Gene3D" id="3.40.50.300">
    <property type="entry name" value="P-loop containing nucleotide triphosphate hydrolases"/>
    <property type="match status" value="1"/>
</dbReference>
<dbReference type="InterPro" id="IPR003593">
    <property type="entry name" value="AAA+_ATPase"/>
</dbReference>
<sequence length="315" mass="34831">MAEQKASTSIEAVESGLAAQGYIASRQIATAVYLSQQIEKPILVEGPAGVGKTELAKAIAAWRGMKMIRLQCYEGLDEAKALYEWKYAKQLLYTQILKDKLGEVLGGAQTLHDALNQLHDFGDVFFSKEFVEPRPLLQALEQPGGCVLLIDEIDKSDAEFESLLLEILSDFQVTIPELGTVAAITPPTVILTSNSERDLGDALKRRCLHLHIGFPEQRLEERIVESRVSGISQALRRQMVGFIHEIRSLDLKKLPSVSETIDWARVLVLLQASELDTDIVKDTLNVLLKYEADIEAATPQVTTFIAKAARSNVFG</sequence>
<dbReference type="Proteomes" id="UP000664702">
    <property type="component" value="Chromosome"/>
</dbReference>
<dbReference type="EMBL" id="JAGEMI010000001">
    <property type="protein sequence ID" value="MBO1866605.1"/>
    <property type="molecule type" value="Genomic_DNA"/>
</dbReference>
<evidence type="ECO:0000313" key="2">
    <source>
        <dbReference type="EMBL" id="MBO1866605.1"/>
    </source>
</evidence>
<dbReference type="CDD" id="cd00009">
    <property type="entry name" value="AAA"/>
    <property type="match status" value="1"/>
</dbReference>
<dbReference type="GeneID" id="64071413"/>
<dbReference type="AlphaFoldDB" id="A0A939S698"/>
<dbReference type="InterPro" id="IPR027417">
    <property type="entry name" value="P-loop_NTPase"/>
</dbReference>
<organism evidence="2">
    <name type="scientific">Bradyrhizobium barranii subsp. barranii</name>
    <dbReference type="NCBI Taxonomy" id="2823807"/>
    <lineage>
        <taxon>Bacteria</taxon>
        <taxon>Pseudomonadati</taxon>
        <taxon>Pseudomonadota</taxon>
        <taxon>Alphaproteobacteria</taxon>
        <taxon>Hyphomicrobiales</taxon>
        <taxon>Nitrobacteraceae</taxon>
        <taxon>Bradyrhizobium</taxon>
        <taxon>Bradyrhizobium barranii</taxon>
    </lineage>
</organism>
<dbReference type="RefSeq" id="WP_014493696.1">
    <property type="nucleotide sequence ID" value="NZ_CP086136.1"/>
</dbReference>
<dbReference type="GO" id="GO:0005524">
    <property type="term" value="F:ATP binding"/>
    <property type="evidence" value="ECO:0007669"/>
    <property type="project" value="InterPro"/>
</dbReference>
<dbReference type="GO" id="GO:0016887">
    <property type="term" value="F:ATP hydrolysis activity"/>
    <property type="evidence" value="ECO:0007669"/>
    <property type="project" value="InterPro"/>
</dbReference>
<dbReference type="Pfam" id="PF07728">
    <property type="entry name" value="AAA_5"/>
    <property type="match status" value="1"/>
</dbReference>
<protein>
    <submittedName>
        <fullName evidence="2">MoxR family ATPase</fullName>
    </submittedName>
</protein>
<reference evidence="2" key="1">
    <citation type="submission" date="2021-03" db="EMBL/GenBank/DDBJ databases">
        <title>Whole Genome Sequence of Bradyrhizobium sp. Strain 144S4.</title>
        <authorList>
            <person name="Bromfield E.S.P."/>
            <person name="Cloutier S."/>
        </authorList>
    </citation>
    <scope>NUCLEOTIDE SEQUENCE [LARGE SCALE GENOMIC DNA]</scope>
    <source>
        <strain evidence="2">144S4</strain>
    </source>
</reference>
<feature type="domain" description="AAA+ ATPase" evidence="1">
    <location>
        <begin position="38"/>
        <end position="216"/>
    </location>
</feature>
<evidence type="ECO:0000313" key="4">
    <source>
        <dbReference type="Proteomes" id="UP000664702"/>
    </source>
</evidence>
<evidence type="ECO:0000259" key="1">
    <source>
        <dbReference type="SMART" id="SM00382"/>
    </source>
</evidence>
<gene>
    <name evidence="3" type="ORF">J4G43_036725</name>
    <name evidence="2" type="ORF">J4G43_38655</name>
</gene>
<name>A0A939S698_9BRAD</name>
<dbReference type="InterPro" id="IPR011704">
    <property type="entry name" value="ATPase_dyneun-rel_AAA"/>
</dbReference>